<dbReference type="SUPFAM" id="SSF51230">
    <property type="entry name" value="Single hybrid motif"/>
    <property type="match status" value="1"/>
</dbReference>
<evidence type="ECO:0000256" key="1">
    <source>
        <dbReference type="ARBA" id="ARBA00001953"/>
    </source>
</evidence>
<dbReference type="InterPro" id="IPR011761">
    <property type="entry name" value="ATP-grasp"/>
</dbReference>
<dbReference type="CDD" id="cd06850">
    <property type="entry name" value="biotinyl_domain"/>
    <property type="match status" value="1"/>
</dbReference>
<dbReference type="EMBL" id="JAMQAY010000010">
    <property type="protein sequence ID" value="MCM2403674.1"/>
    <property type="molecule type" value="Genomic_DNA"/>
</dbReference>
<accession>A0ABT0VCQ4</accession>
<evidence type="ECO:0000256" key="5">
    <source>
        <dbReference type="ARBA" id="ARBA00023267"/>
    </source>
</evidence>
<dbReference type="Gene3D" id="2.40.50.100">
    <property type="match status" value="1"/>
</dbReference>
<comment type="caution">
    <text evidence="10">The sequence shown here is derived from an EMBL/GenBank/DDBJ whole genome shotgun (WGS) entry which is preliminary data.</text>
</comment>
<dbReference type="InterPro" id="IPR011764">
    <property type="entry name" value="Biotin_carboxylation_dom"/>
</dbReference>
<evidence type="ECO:0000256" key="4">
    <source>
        <dbReference type="ARBA" id="ARBA00022840"/>
    </source>
</evidence>
<dbReference type="InterPro" id="IPR050856">
    <property type="entry name" value="Biotin_carboxylase_complex"/>
</dbReference>
<dbReference type="PROSITE" id="PS00867">
    <property type="entry name" value="CPSASE_2"/>
    <property type="match status" value="1"/>
</dbReference>
<dbReference type="Gene3D" id="3.30.470.20">
    <property type="entry name" value="ATP-grasp fold, B domain"/>
    <property type="match status" value="1"/>
</dbReference>
<keyword evidence="11" id="KW-1185">Reference proteome</keyword>
<evidence type="ECO:0000259" key="7">
    <source>
        <dbReference type="PROSITE" id="PS50968"/>
    </source>
</evidence>
<dbReference type="PROSITE" id="PS50968">
    <property type="entry name" value="BIOTINYL_LIPOYL"/>
    <property type="match status" value="1"/>
</dbReference>
<dbReference type="Pfam" id="PF00364">
    <property type="entry name" value="Biotin_lipoyl"/>
    <property type="match status" value="1"/>
</dbReference>
<dbReference type="Gene3D" id="3.30.700.40">
    <property type="match status" value="1"/>
</dbReference>
<dbReference type="InterPro" id="IPR001882">
    <property type="entry name" value="Biotin_BS"/>
</dbReference>
<dbReference type="InterPro" id="IPR011054">
    <property type="entry name" value="Rudment_hybrid_motif"/>
</dbReference>
<dbReference type="SUPFAM" id="SSF52440">
    <property type="entry name" value="PreATP-grasp domain"/>
    <property type="match status" value="1"/>
</dbReference>
<dbReference type="InterPro" id="IPR000089">
    <property type="entry name" value="Biotin_lipoyl"/>
</dbReference>
<keyword evidence="2" id="KW-0436">Ligase</keyword>
<sequence>MFSKILVANRGEIACRVIRTAKRMGIVAVAVYSEADRDAAHVAMAEEALAIGPAPARQSYLDGDRIIQAALTSGAEAIHPGYGFLSENADFAEACSAAGLVFIGPPATAIRAMGGKSAAKTLMAAAGVPLVPGYHGDDQSPAILAAEATKIGYPVLIKASAGGGGKGMRVVAHAEDFVAELAAAKREALAAFGDERMLIEKYLARPRHVEVQVFADNHGNCHSLFERDCSIQRRHQKVIEEAPAPSLPETLRKEMSEAAIACARAIGYSGAGTVEFLLDADGDFYFMEMNTRLQVEHPVTEFITGLDLVEWQFRVAAGERLPDDWADLKIRGHAIEARLYAEDPDHDFLPSIGRIGHLVLPQQNDHIRIDSGVRAGDAITVHYDPMIAKLIVWDADRPTAVRRLSAALRETAITGVTSNTGFLARLSGLSDFETANLDTGFIGRNEAGLRSDLTPDGTMTAMAAVGLLLAHKADMQRRAMATADPHSPWAMTNGFRLNRPARQGLQLIIAGKPLEVDVLYLQGSFEIGIGGETISAEGSLAGDGRLSTIIGGRKRTGYFLPNGDGFDLVVDGTVHHVTTPDLAGFAAPEASTGGLAAPMPGVIRAILTDAGNRVEAGEALVIMEAMKMEHTIRAPAAGMVVMLNCAEGAMVEAGTVLVDFEAEAG</sequence>
<keyword evidence="3 6" id="KW-0547">Nucleotide-binding</keyword>
<dbReference type="PROSITE" id="PS00188">
    <property type="entry name" value="BIOTIN"/>
    <property type="match status" value="1"/>
</dbReference>
<dbReference type="PROSITE" id="PS50975">
    <property type="entry name" value="ATP_GRASP"/>
    <property type="match status" value="1"/>
</dbReference>
<name>A0ABT0VCQ4_9HYPH</name>
<dbReference type="Pfam" id="PF02785">
    <property type="entry name" value="Biotin_carb_C"/>
    <property type="match status" value="1"/>
</dbReference>
<comment type="cofactor">
    <cofactor evidence="1">
        <name>biotin</name>
        <dbReference type="ChEBI" id="CHEBI:57586"/>
    </cofactor>
</comment>
<dbReference type="Pfam" id="PF21139">
    <property type="entry name" value="BT_MCC_alpha"/>
    <property type="match status" value="1"/>
</dbReference>
<keyword evidence="5" id="KW-0092">Biotin</keyword>
<dbReference type="RefSeq" id="WP_250946515.1">
    <property type="nucleotide sequence ID" value="NZ_JAMQAY010000010.1"/>
</dbReference>
<evidence type="ECO:0000313" key="10">
    <source>
        <dbReference type="EMBL" id="MCM2403674.1"/>
    </source>
</evidence>
<evidence type="ECO:0000313" key="11">
    <source>
        <dbReference type="Proteomes" id="UP001155079"/>
    </source>
</evidence>
<dbReference type="PROSITE" id="PS50979">
    <property type="entry name" value="BC"/>
    <property type="match status" value="1"/>
</dbReference>
<dbReference type="SUPFAM" id="SSF56059">
    <property type="entry name" value="Glutathione synthetase ATP-binding domain-like"/>
    <property type="match status" value="1"/>
</dbReference>
<feature type="domain" description="Lipoyl-binding" evidence="7">
    <location>
        <begin position="586"/>
        <end position="661"/>
    </location>
</feature>
<proteinExistence type="predicted"/>
<dbReference type="InterPro" id="IPR005481">
    <property type="entry name" value="BC-like_N"/>
</dbReference>
<feature type="domain" description="Biotin carboxylation" evidence="9">
    <location>
        <begin position="1"/>
        <end position="447"/>
    </location>
</feature>
<dbReference type="PANTHER" id="PTHR18866">
    <property type="entry name" value="CARBOXYLASE:PYRUVATE/ACETYL-COA/PROPIONYL-COA CARBOXYLASE"/>
    <property type="match status" value="1"/>
</dbReference>
<dbReference type="Pfam" id="PF00289">
    <property type="entry name" value="Biotin_carb_N"/>
    <property type="match status" value="1"/>
</dbReference>
<dbReference type="InterPro" id="IPR005479">
    <property type="entry name" value="CPAse_ATP-bd"/>
</dbReference>
<keyword evidence="4 6" id="KW-0067">ATP-binding</keyword>
<gene>
    <name evidence="10" type="ORF">NBH20_21080</name>
</gene>
<dbReference type="InterPro" id="IPR005482">
    <property type="entry name" value="Biotin_COase_C"/>
</dbReference>
<dbReference type="InterPro" id="IPR011053">
    <property type="entry name" value="Single_hybrid_motif"/>
</dbReference>
<evidence type="ECO:0000256" key="6">
    <source>
        <dbReference type="PROSITE-ProRule" id="PRU00409"/>
    </source>
</evidence>
<dbReference type="InterPro" id="IPR016185">
    <property type="entry name" value="PreATP-grasp_dom_sf"/>
</dbReference>
<organism evidence="10 11">
    <name type="scientific">Ciceribacter sichuanensis</name>
    <dbReference type="NCBI Taxonomy" id="2949647"/>
    <lineage>
        <taxon>Bacteria</taxon>
        <taxon>Pseudomonadati</taxon>
        <taxon>Pseudomonadota</taxon>
        <taxon>Alphaproteobacteria</taxon>
        <taxon>Hyphomicrobiales</taxon>
        <taxon>Rhizobiaceae</taxon>
        <taxon>Ciceribacter</taxon>
    </lineage>
</organism>
<dbReference type="SMART" id="SM00878">
    <property type="entry name" value="Biotin_carb_C"/>
    <property type="match status" value="1"/>
</dbReference>
<dbReference type="PROSITE" id="PS00866">
    <property type="entry name" value="CPSASE_1"/>
    <property type="match status" value="1"/>
</dbReference>
<evidence type="ECO:0000259" key="8">
    <source>
        <dbReference type="PROSITE" id="PS50975"/>
    </source>
</evidence>
<dbReference type="PANTHER" id="PTHR18866:SF33">
    <property type="entry name" value="METHYLCROTONOYL-COA CARBOXYLASE SUBUNIT ALPHA, MITOCHONDRIAL-RELATED"/>
    <property type="match status" value="1"/>
</dbReference>
<protein>
    <submittedName>
        <fullName evidence="10">Acetyl/propionyl/methylcrotonyl-CoA carboxylase subunit alpha</fullName>
    </submittedName>
</protein>
<evidence type="ECO:0000256" key="2">
    <source>
        <dbReference type="ARBA" id="ARBA00022598"/>
    </source>
</evidence>
<reference evidence="10 11" key="1">
    <citation type="submission" date="2022-06" db="EMBL/GenBank/DDBJ databases">
        <authorList>
            <person name="Sun Q."/>
        </authorList>
    </citation>
    <scope>NUCLEOTIDE SEQUENCE [LARGE SCALE GENOMIC DNA]</scope>
    <source>
        <strain evidence="10 11">S153</strain>
    </source>
</reference>
<dbReference type="Pfam" id="PF02786">
    <property type="entry name" value="CPSase_L_D2"/>
    <property type="match status" value="1"/>
</dbReference>
<evidence type="ECO:0000259" key="9">
    <source>
        <dbReference type="PROSITE" id="PS50979"/>
    </source>
</evidence>
<dbReference type="Proteomes" id="UP001155079">
    <property type="component" value="Unassembled WGS sequence"/>
</dbReference>
<evidence type="ECO:0000256" key="3">
    <source>
        <dbReference type="ARBA" id="ARBA00022741"/>
    </source>
</evidence>
<feature type="domain" description="ATP-grasp" evidence="8">
    <location>
        <begin position="120"/>
        <end position="317"/>
    </location>
</feature>
<dbReference type="SUPFAM" id="SSF51246">
    <property type="entry name" value="Rudiment single hybrid motif"/>
    <property type="match status" value="1"/>
</dbReference>
<dbReference type="InterPro" id="IPR048429">
    <property type="entry name" value="MCC_alpha_BT"/>
</dbReference>